<dbReference type="PANTHER" id="PTHR47619">
    <property type="entry name" value="METALLO-HYDROLASE YYCJ-RELATED"/>
    <property type="match status" value="1"/>
</dbReference>
<organism evidence="2 3">
    <name type="scientific">Trichlorobacter ammonificans</name>
    <dbReference type="NCBI Taxonomy" id="2916410"/>
    <lineage>
        <taxon>Bacteria</taxon>
        <taxon>Pseudomonadati</taxon>
        <taxon>Thermodesulfobacteriota</taxon>
        <taxon>Desulfuromonadia</taxon>
        <taxon>Geobacterales</taxon>
        <taxon>Geobacteraceae</taxon>
        <taxon>Trichlorobacter</taxon>
    </lineage>
</organism>
<accession>A0ABN8HHN0</accession>
<name>A0ABN8HHN0_9BACT</name>
<dbReference type="Proteomes" id="UP001295463">
    <property type="component" value="Chromosome"/>
</dbReference>
<dbReference type="PANTHER" id="PTHR47619:SF1">
    <property type="entry name" value="EXODEOXYRIBONUCLEASE WALJ"/>
    <property type="match status" value="1"/>
</dbReference>
<evidence type="ECO:0000313" key="3">
    <source>
        <dbReference type="Proteomes" id="UP001295463"/>
    </source>
</evidence>
<keyword evidence="3" id="KW-1185">Reference proteome</keyword>
<protein>
    <submittedName>
        <fullName evidence="2">Beta-lactamase domain protein</fullName>
    </submittedName>
</protein>
<dbReference type="EMBL" id="OW150024">
    <property type="protein sequence ID" value="CAH2031101.1"/>
    <property type="molecule type" value="Genomic_DNA"/>
</dbReference>
<proteinExistence type="predicted"/>
<feature type="domain" description="Metallo-beta-lactamase" evidence="1">
    <location>
        <begin position="33"/>
        <end position="235"/>
    </location>
</feature>
<gene>
    <name evidence="2" type="ORF">GEAMG1_1271</name>
</gene>
<dbReference type="InterPro" id="IPR052533">
    <property type="entry name" value="WalJ/YycJ-like"/>
</dbReference>
<dbReference type="SMART" id="SM00849">
    <property type="entry name" value="Lactamase_B"/>
    <property type="match status" value="1"/>
</dbReference>
<evidence type="ECO:0000259" key="1">
    <source>
        <dbReference type="SMART" id="SM00849"/>
    </source>
</evidence>
<reference evidence="2 3" key="1">
    <citation type="submission" date="2022-03" db="EMBL/GenBank/DDBJ databases">
        <authorList>
            <person name="Koch H."/>
        </authorList>
    </citation>
    <scope>NUCLEOTIDE SEQUENCE [LARGE SCALE GENOMIC DNA]</scope>
    <source>
        <strain evidence="2 3">G1</strain>
    </source>
</reference>
<sequence>MVRYGFLHNCLESRRRIEYKEEMKICSLASGSKGNCLYLEAGDTRLLVDAGLSLRETTARLTRSGIDPSSVHAVLVTHEHIDHIRSAGSFARRFKVPVVVSYATRQAAEGYLEKTELLEFETGYSFTFRDLLIDPFPVSHDCCDPVGFAVESREGRFGTATDLGTVTRLVREKLKGCRALNLESNHDPEMLLNGPYPWHLKQRIKSRQGHLSNQESLELLHEIAHDRLEALVMAHLSEANNHPDRVVETTASFLRDQNRCAPRITIGDQHQAGPVMEI</sequence>
<dbReference type="InterPro" id="IPR036866">
    <property type="entry name" value="RibonucZ/Hydroxyglut_hydro"/>
</dbReference>
<dbReference type="Pfam" id="PF12706">
    <property type="entry name" value="Lactamase_B_2"/>
    <property type="match status" value="1"/>
</dbReference>
<evidence type="ECO:0000313" key="2">
    <source>
        <dbReference type="EMBL" id="CAH2031101.1"/>
    </source>
</evidence>
<dbReference type="InterPro" id="IPR001279">
    <property type="entry name" value="Metallo-B-lactamas"/>
</dbReference>
<dbReference type="SUPFAM" id="SSF56281">
    <property type="entry name" value="Metallo-hydrolase/oxidoreductase"/>
    <property type="match status" value="1"/>
</dbReference>
<dbReference type="Gene3D" id="3.60.15.10">
    <property type="entry name" value="Ribonuclease Z/Hydroxyacylglutathione hydrolase-like"/>
    <property type="match status" value="1"/>
</dbReference>